<name>A0A1Q9DI20_SYMMI</name>
<evidence type="ECO:0008006" key="3">
    <source>
        <dbReference type="Google" id="ProtNLM"/>
    </source>
</evidence>
<dbReference type="SUPFAM" id="SSF56112">
    <property type="entry name" value="Protein kinase-like (PK-like)"/>
    <property type="match status" value="1"/>
</dbReference>
<keyword evidence="2" id="KW-1185">Reference proteome</keyword>
<dbReference type="EMBL" id="LSRX01000527">
    <property type="protein sequence ID" value="OLP94813.1"/>
    <property type="molecule type" value="Genomic_DNA"/>
</dbReference>
<protein>
    <recommendedName>
        <fullName evidence="3">Protein kinase domain-containing protein</fullName>
    </recommendedName>
</protein>
<evidence type="ECO:0000313" key="2">
    <source>
        <dbReference type="Proteomes" id="UP000186817"/>
    </source>
</evidence>
<evidence type="ECO:0000313" key="1">
    <source>
        <dbReference type="EMBL" id="OLP94813.1"/>
    </source>
</evidence>
<gene>
    <name evidence="1" type="ORF">AK812_SmicGene23122</name>
</gene>
<organism evidence="1 2">
    <name type="scientific">Symbiodinium microadriaticum</name>
    <name type="common">Dinoflagellate</name>
    <name type="synonym">Zooxanthella microadriatica</name>
    <dbReference type="NCBI Taxonomy" id="2951"/>
    <lineage>
        <taxon>Eukaryota</taxon>
        <taxon>Sar</taxon>
        <taxon>Alveolata</taxon>
        <taxon>Dinophyceae</taxon>
        <taxon>Suessiales</taxon>
        <taxon>Symbiodiniaceae</taxon>
        <taxon>Symbiodinium</taxon>
    </lineage>
</organism>
<comment type="caution">
    <text evidence="1">The sequence shown here is derived from an EMBL/GenBank/DDBJ whole genome shotgun (WGS) entry which is preliminary data.</text>
</comment>
<sequence>MLAFTVLADLLGKADQVTTDRASRPRMVPLLQLCVCTLWRSKIGDKLASDEGDSVLLGKKFVEGGCAETEHVRRSLKSWANDTKADAHDLFSGIQVPVRLAGGSAPSAATLLQLPVLVKFWVEGGRGTGKLKPRRRSSVVKRAWVLVLVDKQVEDRLRTAVAFARALVEQLAPTMASISSVAYHRDVNAHNILVDVDAAGRPTHSLVDFGLAVNASTWMDPSPKNPGGKSEWEFLDVGGDCRYWPVSAWRQFEAGCRALSEAPQWRALRSFAVHGLGLTVLQVLVAMLPREGLVLRELRTLQDAWTQYWDDATEFWSALLNTFRHGGNWSMLKQEFVARGVHRIIAQRLKKLHDALNTALSAAAAANLDDEGSLPFPSCKEDDSPGGTSDWPHGSAGLLWALLAMVSYGEERAEPAQWGEVIMRLGRSEPRQHGDVRAPAAARSDMKAAPPERLANLTKAPRLLEYLSKLRDLTGKVNELSQDFKKLTTFQANVAEN</sequence>
<dbReference type="Proteomes" id="UP000186817">
    <property type="component" value="Unassembled WGS sequence"/>
</dbReference>
<dbReference type="InterPro" id="IPR011009">
    <property type="entry name" value="Kinase-like_dom_sf"/>
</dbReference>
<dbReference type="AlphaFoldDB" id="A0A1Q9DI20"/>
<accession>A0A1Q9DI20</accession>
<dbReference type="OrthoDB" id="418152at2759"/>
<proteinExistence type="predicted"/>
<reference evidence="1 2" key="1">
    <citation type="submission" date="2016-02" db="EMBL/GenBank/DDBJ databases">
        <title>Genome analysis of coral dinoflagellate symbionts highlights evolutionary adaptations to a symbiotic lifestyle.</title>
        <authorList>
            <person name="Aranda M."/>
            <person name="Li Y."/>
            <person name="Liew Y.J."/>
            <person name="Baumgarten S."/>
            <person name="Simakov O."/>
            <person name="Wilson M."/>
            <person name="Piel J."/>
            <person name="Ashoor H."/>
            <person name="Bougouffa S."/>
            <person name="Bajic V.B."/>
            <person name="Ryu T."/>
            <person name="Ravasi T."/>
            <person name="Bayer T."/>
            <person name="Micklem G."/>
            <person name="Kim H."/>
            <person name="Bhak J."/>
            <person name="Lajeunesse T.C."/>
            <person name="Voolstra C.R."/>
        </authorList>
    </citation>
    <scope>NUCLEOTIDE SEQUENCE [LARGE SCALE GENOMIC DNA]</scope>
    <source>
        <strain evidence="1 2">CCMP2467</strain>
    </source>
</reference>